<accession>A4CLU6</accession>
<protein>
    <recommendedName>
        <fullName evidence="3">YbbR-like protein</fullName>
    </recommendedName>
</protein>
<dbReference type="STRING" id="313596.RB2501_15994"/>
<dbReference type="InterPro" id="IPR053154">
    <property type="entry name" value="c-di-AMP_regulator"/>
</dbReference>
<sequence length="317" mass="35672">MIKKLKSGINTPKAKIFLLFLFCSFSAWLLIRLAQTYNHTLTFRMQYEQPPDSLVLLTQPPRDLNVRVRASGFQLLRYQISPRDVAIDLRTAQRRKGAYFIGPEAYRRQVESQLGEAMGLLEMTRDTIFLDFQALRSRTVPVRAAVQIELARNYMLDGPIQVEPPNVHLLGPPGEIDTIREVWTEPLKLTGVRDTVSRTLSLPVAGRLPNTQFSVGQVTVTAGVFRFSETVVDVPVEVINLPADREVRTFPASVGVLCKGRIESLKELEPSDFRIVADFENPDPETGRLLLRIAEQPGTIQSGVLLESTVEFIVRSE</sequence>
<dbReference type="Gene3D" id="2.170.120.40">
    <property type="entry name" value="YbbR-like domain"/>
    <property type="match status" value="1"/>
</dbReference>
<dbReference type="eggNOG" id="COG4856">
    <property type="taxonomic scope" value="Bacteria"/>
</dbReference>
<dbReference type="KEGG" id="rbi:RB2501_15994"/>
<dbReference type="PANTHER" id="PTHR37804:SF1">
    <property type="entry name" value="CDAA REGULATORY PROTEIN CDAR"/>
    <property type="match status" value="1"/>
</dbReference>
<dbReference type="Proteomes" id="UP000009049">
    <property type="component" value="Chromosome"/>
</dbReference>
<dbReference type="HOGENOM" id="CLU_069602_1_1_10"/>
<dbReference type="EMBL" id="CP001712">
    <property type="protein sequence ID" value="EAR15845.1"/>
    <property type="molecule type" value="Genomic_DNA"/>
</dbReference>
<dbReference type="AlphaFoldDB" id="A4CLU6"/>
<organism evidence="1 2">
    <name type="scientific">Robiginitalea biformata (strain ATCC BAA-864 / DSM 15991 / KCTC 12146 / HTCC2501)</name>
    <dbReference type="NCBI Taxonomy" id="313596"/>
    <lineage>
        <taxon>Bacteria</taxon>
        <taxon>Pseudomonadati</taxon>
        <taxon>Bacteroidota</taxon>
        <taxon>Flavobacteriia</taxon>
        <taxon>Flavobacteriales</taxon>
        <taxon>Flavobacteriaceae</taxon>
        <taxon>Robiginitalea</taxon>
    </lineage>
</organism>
<keyword evidence="2" id="KW-1185">Reference proteome</keyword>
<evidence type="ECO:0008006" key="3">
    <source>
        <dbReference type="Google" id="ProtNLM"/>
    </source>
</evidence>
<name>A4CLU6_ROBBH</name>
<dbReference type="Pfam" id="PF07949">
    <property type="entry name" value="YbbR"/>
    <property type="match status" value="1"/>
</dbReference>
<evidence type="ECO:0000313" key="1">
    <source>
        <dbReference type="EMBL" id="EAR15845.1"/>
    </source>
</evidence>
<gene>
    <name evidence="1" type="ordered locus">RB2501_15994</name>
</gene>
<dbReference type="InterPro" id="IPR012505">
    <property type="entry name" value="YbbR"/>
</dbReference>
<dbReference type="Gene3D" id="2.170.120.30">
    <property type="match status" value="1"/>
</dbReference>
<dbReference type="RefSeq" id="WP_015755160.1">
    <property type="nucleotide sequence ID" value="NC_013222.1"/>
</dbReference>
<evidence type="ECO:0000313" key="2">
    <source>
        <dbReference type="Proteomes" id="UP000009049"/>
    </source>
</evidence>
<dbReference type="OrthoDB" id="1150187at2"/>
<proteinExistence type="predicted"/>
<reference evidence="1 2" key="1">
    <citation type="journal article" date="2009" name="J. Bacteriol.">
        <title>Complete genome sequence of Robiginitalea biformata HTCC2501.</title>
        <authorList>
            <person name="Oh H.M."/>
            <person name="Giovannoni S.J."/>
            <person name="Lee K."/>
            <person name="Ferriera S."/>
            <person name="Johnson J."/>
            <person name="Cho J.C."/>
        </authorList>
    </citation>
    <scope>NUCLEOTIDE SEQUENCE [LARGE SCALE GENOMIC DNA]</scope>
    <source>
        <strain evidence="2">ATCC BAA-864 / HTCC2501 / KCTC 12146</strain>
    </source>
</reference>
<dbReference type="PANTHER" id="PTHR37804">
    <property type="entry name" value="CDAA REGULATORY PROTEIN CDAR"/>
    <property type="match status" value="1"/>
</dbReference>